<dbReference type="Gene3D" id="3.30.559.10">
    <property type="entry name" value="Chloramphenicol acetyltransferase-like domain"/>
    <property type="match status" value="3"/>
</dbReference>
<dbReference type="Gene3D" id="3.30.559.30">
    <property type="entry name" value="Nonribosomal peptide synthetase, condensation domain"/>
    <property type="match status" value="3"/>
</dbReference>
<dbReference type="InterPro" id="IPR001242">
    <property type="entry name" value="Condensation_dom"/>
</dbReference>
<keyword evidence="2" id="KW-0597">Phosphoprotein</keyword>
<dbReference type="InterPro" id="IPR042099">
    <property type="entry name" value="ANL_N_sf"/>
</dbReference>
<dbReference type="FunFam" id="3.30.300.30:FF:000015">
    <property type="entry name" value="Nonribosomal peptide synthase SidD"/>
    <property type="match status" value="1"/>
</dbReference>
<evidence type="ECO:0000259" key="6">
    <source>
        <dbReference type="PROSITE" id="PS50075"/>
    </source>
</evidence>
<proteinExistence type="inferred from homology"/>
<evidence type="ECO:0000313" key="7">
    <source>
        <dbReference type="EMBL" id="KAK6955200.1"/>
    </source>
</evidence>
<comment type="similarity">
    <text evidence="4">Belongs to the NRP synthetase family.</text>
</comment>
<dbReference type="InterPro" id="IPR036736">
    <property type="entry name" value="ACP-like_sf"/>
</dbReference>
<evidence type="ECO:0000256" key="2">
    <source>
        <dbReference type="ARBA" id="ARBA00022553"/>
    </source>
</evidence>
<dbReference type="PANTHER" id="PTHR45398:SF1">
    <property type="entry name" value="ENZYME, PUTATIVE (JCVI)-RELATED"/>
    <property type="match status" value="1"/>
</dbReference>
<dbReference type="EMBL" id="JBANMG010000003">
    <property type="protein sequence ID" value="KAK6955200.1"/>
    <property type="molecule type" value="Genomic_DNA"/>
</dbReference>
<dbReference type="SUPFAM" id="SSF56801">
    <property type="entry name" value="Acetyl-CoA synthetase-like"/>
    <property type="match status" value="2"/>
</dbReference>
<dbReference type="InterPro" id="IPR000873">
    <property type="entry name" value="AMP-dep_synth/lig_dom"/>
</dbReference>
<dbReference type="Pfam" id="PF00501">
    <property type="entry name" value="AMP-binding"/>
    <property type="match status" value="1"/>
</dbReference>
<sequence>MAYPVGESFLYLSSTDTSDELSESLPSRTSSKSRRLPNRVNRTLRKKKLSINTSIPISQPDNLNNAGQLLRSEVADALGIDARSLPRPFHDLAQDYDDSSSVYSGSSNTQQFLDGAKPTGREDSVSSISDYSPPIDTAEWTKLVDDLVEKRLSAAITNVLGIDTETLPPDESFLDLGGNYRKARELRAECLDTGLAINTRDIMNCKNIAELETRVTPLVSNRASESEIQPTVVSPVELESSDDSVPPAIPPKAAARYSLIQPQLRHTASRRHYTRVEQILNQHGDVSKASILKSKAGPFEGRLVAFATLEGSEVDGPSDCEIKLQSLPYTAKLPAIRKVVESQLPPSLVPSVWIALEKMPLDNAGNINRRKLQTWIQNANDETYHQIMLVDSRASLRQPTSVIEKRLQKTASRVLHMDPTGIGMNMSFASLGGDKSAAAEFAAKCGSQGIRVDTEDVMNASSLTQLAALARSSRLNSRNPSELPVDAFELSPMQRLYFHTSMGGDPYQRESRNGDYRFNQSVLFRLKRTTSIEDVAAAVEAVVGHHSMLRCRFRRNGDSWCQSIESDISSSYHFTYHAVLMDAEVEELVRAAHKRINIETGPIFAAYHFNTRGGRQMLYMVAHHLVVDSKSWRVIADDLEGLLTKGCLISGHTLSFREWTLHHRHRIREMKLSLEVPVGNYRYWGIDPASNTYGNTLATGFTLSAEIASTLETNCQALKLDLVDIFMAALILSFAQAFHDRAPPTLWNQINERSVFGTERNVSETVGWFTSLCPVAVHVSPSDDVSTVLRRIKDSEDATVKKGALQFAKNLMHSASTHSFVSSYCPLELMLTYSGKIQNTKIQDALLEQLPTPDKGPASSVPDIGNDVGRIAIFEVSISVEEGKSRVEFLYPKDCVHQEKIHTWVYGYERTLLQAAQGLQHENLAISSSGLHLNISDDEFNRLNTIILPRLNINVSNIEAIYPATETQQEIITNQALVPGCSKALKIYELATSNQSIDASRICSAWLQITSKHSALRTVFSQSASNGRLYDQIVLRSHSPTMLFLESDSVEDAIASIDNLPPLSLSEGVAWHRLVVCQVGCRIFVKFEASQAVCDVVSMSILFKEIEQAYLHDRNHSRTEASYPQYARYLETDSSGIDFWKKHLKGVQPCQFPTLVSQHPIPNEWETTSVDLDTPYERLEAFAGEHRIDLSVILQVAWGLLLRTYIGADRVCFGCRIAGRNFPVEDLENTIGSFSTILTSKLEVPAKRLLTELLFNAEKDRIQAVEHQHVPINKVEHGLQIKGVRLFNTYLSLGYESVSHNCSTDLKCRHVKTEQASEYDVGVDVYFHDGNMTVDIGHRIFNSDQAMTVACAFGRAIETILDSPTSAVQEVDLFSMRDHEQILAWNSMPQADLPKEVIHDIIARQASLNPEIQAICAWDGNLSYGDLHDSSIALAKHLLASGLKPRMPVPVAIDNSRWALVAMLAVLHTGAILVPIDVKIPSIITWIIREVDAGFVLTSAAVRGYADGLGAKVIVVDENAILAMAAQAVNIELPSPAPYEIACILFSPGATGAYKAISYSHGSLAAACVGQGSALFINPSSRVMQLSSYNVDVALSEIFTTLVNGGCVCIPSASERISDFSRAARRMHVNWTYLTPTLSRKLDPEGLPDLAIVCFRARHLDDDVYAPWIGKVKVLLAYGSPEAGPLAVSATEITGSSTSQCFDNPFYGNFWIVSPEDSNRLMPVGALGELVIGGPTLASGLDIHQSNTRTRVKKSSACAMSLLEKSGNRLLKTGEYARYLEDGRILFAADNSGDAKIGGRKFRLSDVESKLRQCLGRRVDVVVETIAFNEPNSDPILAAFIDFGENILKRGEELSNLSCATKERLYLCKKMANMALRETLPSYMVPSAYIPVKRMPLTPALEVNRVELQRMIAGSSRKQLIGLAEVSNPQELQNTSFKPLPLTEVEHRMRAIWAQVLGIEEGSITASDGFLALGGDAVSAYELIKECKQRGISLNIGDILRNITLAEISKGAVTMEVYPTVIQELVEPTQPKYPNSPTSKEIVSRLGFDNGLIEDMTETSSLQAMFVESEMIQSGGIVDYLEININGSLDWHKLHNACFMLIDAHPILRTAFISHNQQLYQAVFRSHRPEFLKYQCQSWRLGNLTTKLIKRERAKPIDFHQPITKFSYLDAGRSSVLIIRLSRAQYDEISIPVLLGDLTRFYNHNDQLVKRPGFCDVVRTTRRTRSKDTAEYWRTLLEGATVTQIIAQPSLTKVGLNYTTIHRQIRAGALHNLGISFETIIKGAWSVVLANLSGTNDIVFGQLLDGRDLSLPNNQNISDVVGPLGNILPIRTRLPDIPITPYEYFRCVQSQHVDSISQNMQLFDIIEKATPWPSWTRFSTIIHHQNHARDTAKVELSFGNASCKTNCKERTYPPSDIFVESCMSGSSDVNLSLTFSEKISLSFADDISNMFCSVIGLLTSTFVMEPLYLKGLGDDSSTSRIPLPAPKRDAEMPATVESVEPDLARSVHDIISSAWDTILEAYTLKVPDIRSVPFYEIWGSLIPAAELAKYYTDNVPSSLGVEQISFTAEEIIDNPTMMQQYELIIAKQQAPHPRRSRNTMLVRTQSVLGRSIRRLPRVSASPNVTSPRGNHRSTGSNTSMESMTTGYSHSDDDELKVHDIALNRSAREARKIILERKHSKATKKGPSLLGKMLPTIPS</sequence>
<feature type="domain" description="Carrier" evidence="6">
    <location>
        <begin position="398"/>
        <end position="474"/>
    </location>
</feature>
<dbReference type="Pfam" id="PF00668">
    <property type="entry name" value="Condensation"/>
    <property type="match status" value="4"/>
</dbReference>
<dbReference type="InterPro" id="IPR023213">
    <property type="entry name" value="CAT-like_dom_sf"/>
</dbReference>
<reference evidence="7 8" key="1">
    <citation type="journal article" date="2024" name="Front Chem Biol">
        <title>Unveiling the potential of Daldinia eschscholtzii MFLUCC 19-0629 through bioactivity and bioinformatics studies for enhanced sustainable agriculture production.</title>
        <authorList>
            <person name="Brooks S."/>
            <person name="Weaver J.A."/>
            <person name="Klomchit A."/>
            <person name="Alharthi S.A."/>
            <person name="Onlamun T."/>
            <person name="Nurani R."/>
            <person name="Vong T.K."/>
            <person name="Alberti F."/>
            <person name="Greco C."/>
        </authorList>
    </citation>
    <scope>NUCLEOTIDE SEQUENCE [LARGE SCALE GENOMIC DNA]</scope>
    <source>
        <strain evidence="7">MFLUCC 19-0629</strain>
    </source>
</reference>
<evidence type="ECO:0000256" key="4">
    <source>
        <dbReference type="ARBA" id="ARBA00029454"/>
    </source>
</evidence>
<feature type="region of interest" description="Disordered" evidence="5">
    <location>
        <begin position="19"/>
        <end position="39"/>
    </location>
</feature>
<feature type="domain" description="Carrier" evidence="6">
    <location>
        <begin position="1940"/>
        <end position="2016"/>
    </location>
</feature>
<evidence type="ECO:0000256" key="5">
    <source>
        <dbReference type="SAM" id="MobiDB-lite"/>
    </source>
</evidence>
<feature type="region of interest" description="Disordered" evidence="5">
    <location>
        <begin position="2678"/>
        <end position="2698"/>
    </location>
</feature>
<dbReference type="PROSITE" id="PS50075">
    <property type="entry name" value="CARRIER"/>
    <property type="match status" value="2"/>
</dbReference>
<keyword evidence="3" id="KW-0436">Ligase</keyword>
<accession>A0AAX6MRA5</accession>
<protein>
    <recommendedName>
        <fullName evidence="6">Carrier domain-containing protein</fullName>
    </recommendedName>
</protein>
<dbReference type="Gene3D" id="3.40.50.12780">
    <property type="entry name" value="N-terminal domain of ligase-like"/>
    <property type="match status" value="1"/>
</dbReference>
<evidence type="ECO:0000256" key="3">
    <source>
        <dbReference type="ARBA" id="ARBA00022598"/>
    </source>
</evidence>
<dbReference type="SUPFAM" id="SSF47336">
    <property type="entry name" value="ACP-like"/>
    <property type="match status" value="3"/>
</dbReference>
<comment type="caution">
    <text evidence="7">The sequence shown here is derived from an EMBL/GenBank/DDBJ whole genome shotgun (WGS) entry which is preliminary data.</text>
</comment>
<organism evidence="7 8">
    <name type="scientific">Daldinia eschscholtzii</name>
    <dbReference type="NCBI Taxonomy" id="292717"/>
    <lineage>
        <taxon>Eukaryota</taxon>
        <taxon>Fungi</taxon>
        <taxon>Dikarya</taxon>
        <taxon>Ascomycota</taxon>
        <taxon>Pezizomycotina</taxon>
        <taxon>Sordariomycetes</taxon>
        <taxon>Xylariomycetidae</taxon>
        <taxon>Xylariales</taxon>
        <taxon>Hypoxylaceae</taxon>
        <taxon>Daldinia</taxon>
    </lineage>
</organism>
<dbReference type="Pfam" id="PF00550">
    <property type="entry name" value="PP-binding"/>
    <property type="match status" value="3"/>
</dbReference>
<dbReference type="InterPro" id="IPR045851">
    <property type="entry name" value="AMP-bd_C_sf"/>
</dbReference>
<name>A0AAX6MRA5_9PEZI</name>
<feature type="region of interest" description="Disordered" evidence="5">
    <location>
        <begin position="98"/>
        <end position="130"/>
    </location>
</feature>
<dbReference type="SUPFAM" id="SSF52777">
    <property type="entry name" value="CoA-dependent acyltransferases"/>
    <property type="match status" value="6"/>
</dbReference>
<evidence type="ECO:0000313" key="8">
    <source>
        <dbReference type="Proteomes" id="UP001369815"/>
    </source>
</evidence>
<dbReference type="Proteomes" id="UP001369815">
    <property type="component" value="Unassembled WGS sequence"/>
</dbReference>
<dbReference type="PANTHER" id="PTHR45398">
    <property type="match status" value="1"/>
</dbReference>
<keyword evidence="1" id="KW-0596">Phosphopantetheine</keyword>
<dbReference type="Gene3D" id="3.30.300.30">
    <property type="match status" value="2"/>
</dbReference>
<gene>
    <name evidence="7" type="ORF">Daesc_002831</name>
</gene>
<feature type="region of interest" description="Disordered" evidence="5">
    <location>
        <begin position="2616"/>
        <end position="2651"/>
    </location>
</feature>
<keyword evidence="8" id="KW-1185">Reference proteome</keyword>
<dbReference type="GO" id="GO:0016874">
    <property type="term" value="F:ligase activity"/>
    <property type="evidence" value="ECO:0007669"/>
    <property type="project" value="UniProtKB-KW"/>
</dbReference>
<dbReference type="InterPro" id="IPR009081">
    <property type="entry name" value="PP-bd_ACP"/>
</dbReference>
<feature type="compositionally biased region" description="Polar residues" evidence="5">
    <location>
        <begin position="2620"/>
        <end position="2648"/>
    </location>
</feature>
<evidence type="ECO:0000256" key="1">
    <source>
        <dbReference type="ARBA" id="ARBA00022450"/>
    </source>
</evidence>
<dbReference type="Gene3D" id="1.10.1200.10">
    <property type="entry name" value="ACP-like"/>
    <property type="match status" value="3"/>
</dbReference>